<dbReference type="Proteomes" id="UP000326354">
    <property type="component" value="Chromosome"/>
</dbReference>
<dbReference type="GO" id="GO:0016989">
    <property type="term" value="F:sigma factor antagonist activity"/>
    <property type="evidence" value="ECO:0007669"/>
    <property type="project" value="TreeGrafter"/>
</dbReference>
<sequence>MISCPSSEDLLAFHKNELECEEIGLHIDRCQKCSSELLTLSKHLSLYSQIRTPQFVPQDVDWSKLINNPSTEKDKKPFAVLLQIAASLLLLAVVTVSLLQDTASSPQLTYGFAGQSDKNIKAGDSVTFGDTLYTSNAIAKISMDKISCDLAPNTSVYLENANSVQLVQGSVYFHVVPGNALTIKTERGTIQVLGTKFLVTATNKKTKVSVYRGKVKFTNHNNQEYILTQGQSINSSLAKIQKNREEIPSWVTQPLFLRIETQKQKDITIFATNLTMDTLYLKRFSGTPNFLFHVRNLQTNEEYQTPVFSENKKTFIVKPRQTQNLKISKAQLLKNPGKYEVSLIFQDQIQGNNSWSGIIRSSSIVIDYN</sequence>
<gene>
    <name evidence="2" type="ORF">UABAM_00598</name>
</gene>
<dbReference type="Pfam" id="PF04773">
    <property type="entry name" value="FecR"/>
    <property type="match status" value="1"/>
</dbReference>
<dbReference type="PANTHER" id="PTHR30273">
    <property type="entry name" value="PERIPLASMIC SIGNAL SENSOR AND SIGMA FACTOR ACTIVATOR FECR-RELATED"/>
    <property type="match status" value="1"/>
</dbReference>
<feature type="domain" description="FecR protein" evidence="1">
    <location>
        <begin position="132"/>
        <end position="216"/>
    </location>
</feature>
<accession>A0A5S9IKH6</accession>
<dbReference type="KEGG" id="uam:UABAM_00598"/>
<protein>
    <submittedName>
        <fullName evidence="2">Sensor</fullName>
    </submittedName>
</protein>
<dbReference type="AlphaFoldDB" id="A0A5S9IKH6"/>
<dbReference type="RefSeq" id="WP_151966507.1">
    <property type="nucleotide sequence ID" value="NZ_AP019860.1"/>
</dbReference>
<evidence type="ECO:0000259" key="1">
    <source>
        <dbReference type="Pfam" id="PF04773"/>
    </source>
</evidence>
<dbReference type="InterPro" id="IPR006860">
    <property type="entry name" value="FecR"/>
</dbReference>
<name>A0A5S9IKH6_UABAM</name>
<dbReference type="EMBL" id="AP019860">
    <property type="protein sequence ID" value="BBM82255.1"/>
    <property type="molecule type" value="Genomic_DNA"/>
</dbReference>
<dbReference type="Gene3D" id="2.60.120.1440">
    <property type="match status" value="1"/>
</dbReference>
<dbReference type="PANTHER" id="PTHR30273:SF2">
    <property type="entry name" value="PROTEIN FECR"/>
    <property type="match status" value="1"/>
</dbReference>
<dbReference type="InterPro" id="IPR012373">
    <property type="entry name" value="Ferrdict_sens_TM"/>
</dbReference>
<keyword evidence="3" id="KW-1185">Reference proteome</keyword>
<evidence type="ECO:0000313" key="2">
    <source>
        <dbReference type="EMBL" id="BBM82255.1"/>
    </source>
</evidence>
<reference evidence="2 3" key="1">
    <citation type="submission" date="2019-08" db="EMBL/GenBank/DDBJ databases">
        <title>Complete genome sequence of Candidatus Uab amorphum.</title>
        <authorList>
            <person name="Shiratori T."/>
            <person name="Suzuki S."/>
            <person name="Kakizawa Y."/>
            <person name="Ishida K."/>
        </authorList>
    </citation>
    <scope>NUCLEOTIDE SEQUENCE [LARGE SCALE GENOMIC DNA]</scope>
    <source>
        <strain evidence="2 3">SRT547</strain>
    </source>
</reference>
<organism evidence="2 3">
    <name type="scientific">Uabimicrobium amorphum</name>
    <dbReference type="NCBI Taxonomy" id="2596890"/>
    <lineage>
        <taxon>Bacteria</taxon>
        <taxon>Pseudomonadati</taxon>
        <taxon>Planctomycetota</taxon>
        <taxon>Candidatus Uabimicrobiia</taxon>
        <taxon>Candidatus Uabimicrobiales</taxon>
        <taxon>Candidatus Uabimicrobiaceae</taxon>
        <taxon>Candidatus Uabimicrobium</taxon>
    </lineage>
</organism>
<proteinExistence type="predicted"/>
<dbReference type="OrthoDB" id="258532at2"/>
<evidence type="ECO:0000313" key="3">
    <source>
        <dbReference type="Proteomes" id="UP000326354"/>
    </source>
</evidence>